<keyword evidence="3" id="KW-0472">Membrane</keyword>
<keyword evidence="3" id="KW-0812">Transmembrane</keyword>
<dbReference type="Proteomes" id="UP000887566">
    <property type="component" value="Unplaced"/>
</dbReference>
<dbReference type="InterPro" id="IPR050767">
    <property type="entry name" value="Sel1_AlgK"/>
</dbReference>
<dbReference type="GO" id="GO:0036503">
    <property type="term" value="P:ERAD pathway"/>
    <property type="evidence" value="ECO:0007669"/>
    <property type="project" value="TreeGrafter"/>
</dbReference>
<name>A0A914VEW1_9BILA</name>
<keyword evidence="3" id="KW-1133">Transmembrane helix</keyword>
<feature type="compositionally biased region" description="Basic and acidic residues" evidence="2">
    <location>
        <begin position="112"/>
        <end position="124"/>
    </location>
</feature>
<evidence type="ECO:0000256" key="3">
    <source>
        <dbReference type="SAM" id="Phobius"/>
    </source>
</evidence>
<dbReference type="SUPFAM" id="SSF81901">
    <property type="entry name" value="HCP-like"/>
    <property type="match status" value="3"/>
</dbReference>
<feature type="compositionally biased region" description="Basic and acidic residues" evidence="2">
    <location>
        <begin position="28"/>
        <end position="44"/>
    </location>
</feature>
<organism evidence="5 6">
    <name type="scientific">Plectus sambesii</name>
    <dbReference type="NCBI Taxonomy" id="2011161"/>
    <lineage>
        <taxon>Eukaryota</taxon>
        <taxon>Metazoa</taxon>
        <taxon>Ecdysozoa</taxon>
        <taxon>Nematoda</taxon>
        <taxon>Chromadorea</taxon>
        <taxon>Plectida</taxon>
        <taxon>Plectina</taxon>
        <taxon>Plectoidea</taxon>
        <taxon>Plectidae</taxon>
        <taxon>Plectus</taxon>
    </lineage>
</organism>
<dbReference type="SMART" id="SM00671">
    <property type="entry name" value="SEL1"/>
    <property type="match status" value="10"/>
</dbReference>
<dbReference type="Gene3D" id="1.25.40.10">
    <property type="entry name" value="Tetratricopeptide repeat domain"/>
    <property type="match status" value="3"/>
</dbReference>
<evidence type="ECO:0000313" key="5">
    <source>
        <dbReference type="Proteomes" id="UP000887566"/>
    </source>
</evidence>
<dbReference type="InterPro" id="IPR006597">
    <property type="entry name" value="Sel1-like"/>
</dbReference>
<evidence type="ECO:0000256" key="4">
    <source>
        <dbReference type="SAM" id="SignalP"/>
    </source>
</evidence>
<protein>
    <submittedName>
        <fullName evidence="6">Uncharacterized protein</fullName>
    </submittedName>
</protein>
<feature type="compositionally biased region" description="Acidic residues" evidence="2">
    <location>
        <begin position="91"/>
        <end position="103"/>
    </location>
</feature>
<sequence length="737" mass="82839">MTAIKRWTLLIATTGVCFVVLTASPPSDEWKKQPDQQQNEEKPKPPSANMPADAKKVEFSEAVINEERVVLLNSDGEGDSVQRATSHTVDADDDEDDEQESIETSDTVVHTEASEPERHEEPTVSHESTQVEAPEPDDERELTPEEEKAEHLYQEAMKYLSKGRQASNEMNKLAYRWLDEASSLHHTKAMELIAYAYLFGDHTRWNVKEAKKIFEELSLRGSHKAQLGLGFLYSTGVGVSNSSQSRAIIYFTFAALGGNPQAQMALGYRYWAGVNVPLNCERALTWYKKVATKVSEEVKLTGGFAVQRLRLPDELESQSTSTSANALMDQNLLQYYRFLADKGDLQAQVGLGQLYLTGGRGVEQNLEQASHYFSVAAEAGSANAYAYLGKMYLDGSPSTPQDNNTAFQYFKRAADKGNPVGQSGLGIMYMYGKGVQRDYAKALKYFTQAAEQGWVDGQLNLGHMYFNGLGVRRDYKLAIKYFQLASQAGHILAFYNLAQIHATGTGVVRNCHTAVELYKNVAERGRWAEKLMEAYTSYKDGYVDQSALKYLFMAELGYETAQTNFAYMLDRGDASMFAKSEVSKRALLHWQRSANQGYGVARVKLGDYHYYGWGTPVDYELAANHYKIAAEQQHSAQAMFNLGYMHEQGLGIKKDIHLAKRFYDLAAETNTDAAVPVALAMMKLGALFALRFMREQPWYHLAPFESLFGPDWDLYLMSALIGLLVFLFVYRRQRLPR</sequence>
<keyword evidence="4" id="KW-0732">Signal</keyword>
<dbReference type="WBParaSite" id="PSAMB.scaffold1797size27783.g14962.t1">
    <property type="protein sequence ID" value="PSAMB.scaffold1797size27783.g14962.t1"/>
    <property type="gene ID" value="PSAMB.scaffold1797size27783.g14962"/>
</dbReference>
<feature type="signal peptide" evidence="4">
    <location>
        <begin position="1"/>
        <end position="23"/>
    </location>
</feature>
<accession>A0A914VEW1</accession>
<dbReference type="PANTHER" id="PTHR11102">
    <property type="entry name" value="SEL-1-LIKE PROTEIN"/>
    <property type="match status" value="1"/>
</dbReference>
<feature type="region of interest" description="Disordered" evidence="2">
    <location>
        <begin position="70"/>
        <end position="147"/>
    </location>
</feature>
<feature type="region of interest" description="Disordered" evidence="2">
    <location>
        <begin position="25"/>
        <end position="57"/>
    </location>
</feature>
<dbReference type="PANTHER" id="PTHR11102:SF147">
    <property type="entry name" value="SEL1L ADAPTOR SUBUNIT OF ERAD E3 UBIQUITIN LIGASE"/>
    <property type="match status" value="1"/>
</dbReference>
<keyword evidence="5" id="KW-1185">Reference proteome</keyword>
<dbReference type="Pfam" id="PF08238">
    <property type="entry name" value="Sel1"/>
    <property type="match status" value="11"/>
</dbReference>
<feature type="chain" id="PRO_5037087646" evidence="4">
    <location>
        <begin position="24"/>
        <end position="737"/>
    </location>
</feature>
<reference evidence="6" key="1">
    <citation type="submission" date="2022-11" db="UniProtKB">
        <authorList>
            <consortium name="WormBaseParasite"/>
        </authorList>
    </citation>
    <scope>IDENTIFICATION</scope>
</reference>
<evidence type="ECO:0000313" key="6">
    <source>
        <dbReference type="WBParaSite" id="PSAMB.scaffold1797size27783.g14962.t1"/>
    </source>
</evidence>
<feature type="transmembrane region" description="Helical" evidence="3">
    <location>
        <begin position="712"/>
        <end position="730"/>
    </location>
</feature>
<evidence type="ECO:0000256" key="2">
    <source>
        <dbReference type="SAM" id="MobiDB-lite"/>
    </source>
</evidence>
<dbReference type="AlphaFoldDB" id="A0A914VEW1"/>
<dbReference type="InterPro" id="IPR011990">
    <property type="entry name" value="TPR-like_helical_dom_sf"/>
</dbReference>
<evidence type="ECO:0000256" key="1">
    <source>
        <dbReference type="ARBA" id="ARBA00038101"/>
    </source>
</evidence>
<dbReference type="GO" id="GO:0005789">
    <property type="term" value="C:endoplasmic reticulum membrane"/>
    <property type="evidence" value="ECO:0007669"/>
    <property type="project" value="TreeGrafter"/>
</dbReference>
<proteinExistence type="inferred from homology"/>
<comment type="similarity">
    <text evidence="1">Belongs to the sel-1 family.</text>
</comment>